<comment type="caution">
    <text evidence="1">The sequence shown here is derived from an EMBL/GenBank/DDBJ whole genome shotgun (WGS) entry which is preliminary data.</text>
</comment>
<sequence>MTEHNTTLLGIDWGTSNRRSYILDARGELVRQHDDDAGILNVNGDFSGSLRALLQTLGLERADIVMSGMVGSRNGWQEAPYLTTDRPLTALHDNLMPVDTGIPGVRCRVAPGYKYIDPNGVPDVMRGEEAQILGTLALSGSDASGGWFLLPGTHSKWARVEQGRIMEFLTFMTGEFFSLFSRHGTLSKVIGNTDESFPEAFAAGVRAAKHGSFPHTAFGCRALVVTDMMPAEHTASYLSGLLIGTEIHDILQRTTSASGAPVQVIGSPGLCARYLSALELLGVPSRAWQPDTVYLAALKALFNLPR</sequence>
<dbReference type="InterPro" id="IPR042257">
    <property type="entry name" value="DGOK_C"/>
</dbReference>
<dbReference type="RefSeq" id="WP_326506119.1">
    <property type="nucleotide sequence ID" value="NZ_JAWIIV010000006.1"/>
</dbReference>
<dbReference type="Gene3D" id="3.30.420.300">
    <property type="entry name" value="2-keto-3-deoxy-galactonokinase, substrate binding domain"/>
    <property type="match status" value="1"/>
</dbReference>
<organism evidence="1 2">
    <name type="scientific">Noviherbaspirillum album</name>
    <dbReference type="NCBI Taxonomy" id="3080276"/>
    <lineage>
        <taxon>Bacteria</taxon>
        <taxon>Pseudomonadati</taxon>
        <taxon>Pseudomonadota</taxon>
        <taxon>Betaproteobacteria</taxon>
        <taxon>Burkholderiales</taxon>
        <taxon>Oxalobacteraceae</taxon>
        <taxon>Noviherbaspirillum</taxon>
    </lineage>
</organism>
<protein>
    <submittedName>
        <fullName evidence="1">2-dehydro-3-deoxygalactonokinase</fullName>
    </submittedName>
</protein>
<evidence type="ECO:0000313" key="1">
    <source>
        <dbReference type="EMBL" id="MEC4719403.1"/>
    </source>
</evidence>
<accession>A0ABU6J7J0</accession>
<dbReference type="Gene3D" id="3.30.420.310">
    <property type="entry name" value="2-keto-3-deoxy-galactonokinase, C-terminal domain"/>
    <property type="match status" value="1"/>
</dbReference>
<dbReference type="EMBL" id="JAWIIV010000006">
    <property type="protein sequence ID" value="MEC4719403.1"/>
    <property type="molecule type" value="Genomic_DNA"/>
</dbReference>
<proteinExistence type="predicted"/>
<dbReference type="CDD" id="cd24012">
    <property type="entry name" value="ASKHA_NBD_KDGal-kinase"/>
    <property type="match status" value="1"/>
</dbReference>
<dbReference type="InterPro" id="IPR042258">
    <property type="entry name" value="DGOK_N"/>
</dbReference>
<dbReference type="InterPro" id="IPR007729">
    <property type="entry name" value="DGOK"/>
</dbReference>
<gene>
    <name evidence="1" type="ORF">RY831_09595</name>
</gene>
<dbReference type="Pfam" id="PF05035">
    <property type="entry name" value="DGOK"/>
    <property type="match status" value="1"/>
</dbReference>
<name>A0ABU6J7J0_9BURK</name>
<keyword evidence="2" id="KW-1185">Reference proteome</keyword>
<reference evidence="1 2" key="1">
    <citation type="submission" date="2023-10" db="EMBL/GenBank/DDBJ databases">
        <title>Noviherbaspirillum sp. CPCC 100848 genome assembly.</title>
        <authorList>
            <person name="Li X.Y."/>
            <person name="Fang X.M."/>
        </authorList>
    </citation>
    <scope>NUCLEOTIDE SEQUENCE [LARGE SCALE GENOMIC DNA]</scope>
    <source>
        <strain evidence="1 2">CPCC 100848</strain>
    </source>
</reference>
<evidence type="ECO:0000313" key="2">
    <source>
        <dbReference type="Proteomes" id="UP001352263"/>
    </source>
</evidence>
<dbReference type="Proteomes" id="UP001352263">
    <property type="component" value="Unassembled WGS sequence"/>
</dbReference>